<evidence type="ECO:0000313" key="6">
    <source>
        <dbReference type="Proteomes" id="UP000400924"/>
    </source>
</evidence>
<dbReference type="Pfam" id="PF03330">
    <property type="entry name" value="DPBB_1"/>
    <property type="match status" value="1"/>
</dbReference>
<dbReference type="EMBL" id="VJZC01000395">
    <property type="protein sequence ID" value="MPY62296.1"/>
    <property type="molecule type" value="Genomic_DNA"/>
</dbReference>
<dbReference type="SUPFAM" id="SSF50685">
    <property type="entry name" value="Barwin-like endoglucanases"/>
    <property type="match status" value="1"/>
</dbReference>
<keyword evidence="3" id="KW-0812">Transmembrane</keyword>
<dbReference type="PANTHER" id="PTHR31836">
    <property type="match status" value="1"/>
</dbReference>
<dbReference type="InterPro" id="IPR051477">
    <property type="entry name" value="Expansin_CellWall"/>
</dbReference>
<keyword evidence="1" id="KW-0732">Signal</keyword>
<dbReference type="InterPro" id="IPR049818">
    <property type="entry name" value="Expansin_EXLX1-like"/>
</dbReference>
<feature type="region of interest" description="Disordered" evidence="2">
    <location>
        <begin position="1"/>
        <end position="56"/>
    </location>
</feature>
<feature type="transmembrane region" description="Helical" evidence="3">
    <location>
        <begin position="60"/>
        <end position="80"/>
    </location>
</feature>
<dbReference type="OrthoDB" id="5499927at2"/>
<reference evidence="5 6" key="1">
    <citation type="submission" date="2019-07" db="EMBL/GenBank/DDBJ databases">
        <title>New species of Amycolatopsis and Streptomyces.</title>
        <authorList>
            <person name="Duangmal K."/>
            <person name="Teo W.F.A."/>
            <person name="Lipun K."/>
        </authorList>
    </citation>
    <scope>NUCLEOTIDE SEQUENCE [LARGE SCALE GENOMIC DNA]</scope>
    <source>
        <strain evidence="5 6">NBRC 106415</strain>
    </source>
</reference>
<protein>
    <recommendedName>
        <fullName evidence="4">Expansin-like EG45 domain-containing protein</fullName>
    </recommendedName>
</protein>
<feature type="compositionally biased region" description="Low complexity" evidence="2">
    <location>
        <begin position="1"/>
        <end position="19"/>
    </location>
</feature>
<organism evidence="5 6">
    <name type="scientific">Streptomyces spongiae</name>
    <dbReference type="NCBI Taxonomy" id="565072"/>
    <lineage>
        <taxon>Bacteria</taxon>
        <taxon>Bacillati</taxon>
        <taxon>Actinomycetota</taxon>
        <taxon>Actinomycetes</taxon>
        <taxon>Kitasatosporales</taxon>
        <taxon>Streptomycetaceae</taxon>
        <taxon>Streptomyces</taxon>
    </lineage>
</organism>
<dbReference type="Proteomes" id="UP000400924">
    <property type="component" value="Unassembled WGS sequence"/>
</dbReference>
<sequence>MSSAAATSATFSATFSDPTTTDESEAPSPESLTEPTCVPEPRKDSSVASSYRSPRRRRRAAVLSAAVAAVALVVSLVLAFRPDHEADDGPAAATPVAGTQVTVSPKAPRRKPSPASPSPTATAAATTPSAATASPAKPSATRTPPTVSATAPLAGRIRPEVAYRGVATFYDAGTGDGACLYGPSDDLMVAAMNHTDYESSKACGAYVRVRAAGGASVTVRITNECPLPCAPGQLDLSAQAFAKLADPSRGQIPITWTLLSPSTSDTVSIRYKTGSSRYWCALQVIGHRNPTARLEVRAGGGWRRLPRTEYNYFLSADGGGCGGAIRITDIYGERLTVNGIALRPDVEQPTRVQFARH</sequence>
<dbReference type="CDD" id="cd22272">
    <property type="entry name" value="DPBB_EXLX1-like"/>
    <property type="match status" value="1"/>
</dbReference>
<dbReference type="NCBIfam" id="NF041144">
    <property type="entry name" value="expansin_EXLX1"/>
    <property type="match status" value="1"/>
</dbReference>
<dbReference type="PANTHER" id="PTHR31836:SF21">
    <property type="entry name" value="EXPANSIN-LIKE PROTEIN 7"/>
    <property type="match status" value="1"/>
</dbReference>
<evidence type="ECO:0000259" key="4">
    <source>
        <dbReference type="PROSITE" id="PS50842"/>
    </source>
</evidence>
<dbReference type="PROSITE" id="PS50842">
    <property type="entry name" value="EXPANSIN_EG45"/>
    <property type="match status" value="1"/>
</dbReference>
<feature type="region of interest" description="Disordered" evidence="2">
    <location>
        <begin position="86"/>
        <end position="153"/>
    </location>
</feature>
<dbReference type="InterPro" id="IPR007112">
    <property type="entry name" value="Expansin/allergen_DPBB_dom"/>
</dbReference>
<proteinExistence type="predicted"/>
<gene>
    <name evidence="5" type="ORF">FNH08_35680</name>
</gene>
<evidence type="ECO:0000313" key="5">
    <source>
        <dbReference type="EMBL" id="MPY62296.1"/>
    </source>
</evidence>
<dbReference type="InterPro" id="IPR009009">
    <property type="entry name" value="RlpA-like_DPBB"/>
</dbReference>
<keyword evidence="6" id="KW-1185">Reference proteome</keyword>
<name>A0A5N8XSW0_9ACTN</name>
<evidence type="ECO:0000256" key="1">
    <source>
        <dbReference type="ARBA" id="ARBA00022729"/>
    </source>
</evidence>
<feature type="domain" description="Expansin-like EG45" evidence="4">
    <location>
        <begin position="176"/>
        <end position="281"/>
    </location>
</feature>
<keyword evidence="3" id="KW-1133">Transmembrane helix</keyword>
<comment type="caution">
    <text evidence="5">The sequence shown here is derived from an EMBL/GenBank/DDBJ whole genome shotgun (WGS) entry which is preliminary data.</text>
</comment>
<dbReference type="AlphaFoldDB" id="A0A5N8XSW0"/>
<accession>A0A5N8XSW0</accession>
<evidence type="ECO:0000256" key="2">
    <source>
        <dbReference type="SAM" id="MobiDB-lite"/>
    </source>
</evidence>
<dbReference type="Gene3D" id="2.60.40.760">
    <property type="entry name" value="Expansin, cellulose-binding-like domain"/>
    <property type="match status" value="1"/>
</dbReference>
<feature type="compositionally biased region" description="Low complexity" evidence="2">
    <location>
        <begin position="118"/>
        <end position="146"/>
    </location>
</feature>
<evidence type="ECO:0000256" key="3">
    <source>
        <dbReference type="SAM" id="Phobius"/>
    </source>
</evidence>
<dbReference type="Gene3D" id="2.40.40.10">
    <property type="entry name" value="RlpA-like domain"/>
    <property type="match status" value="1"/>
</dbReference>
<keyword evidence="3" id="KW-0472">Membrane</keyword>
<dbReference type="InterPro" id="IPR036908">
    <property type="entry name" value="RlpA-like_sf"/>
</dbReference>
<dbReference type="InterPro" id="IPR036749">
    <property type="entry name" value="Expansin_CBD_sf"/>
</dbReference>